<dbReference type="Proteomes" id="UP000271624">
    <property type="component" value="Unassembled WGS sequence"/>
</dbReference>
<evidence type="ECO:0000313" key="1">
    <source>
        <dbReference type="EMBL" id="RUT08309.1"/>
    </source>
</evidence>
<dbReference type="OrthoDB" id="511988at2"/>
<organism evidence="1 2">
    <name type="scientific">Dulcicalothrix desertica PCC 7102</name>
    <dbReference type="NCBI Taxonomy" id="232991"/>
    <lineage>
        <taxon>Bacteria</taxon>
        <taxon>Bacillati</taxon>
        <taxon>Cyanobacteriota</taxon>
        <taxon>Cyanophyceae</taxon>
        <taxon>Nostocales</taxon>
        <taxon>Calotrichaceae</taxon>
        <taxon>Dulcicalothrix</taxon>
    </lineage>
</organism>
<comment type="caution">
    <text evidence="1">The sequence shown here is derived from an EMBL/GenBank/DDBJ whole genome shotgun (WGS) entry which is preliminary data.</text>
</comment>
<proteinExistence type="predicted"/>
<reference evidence="1" key="2">
    <citation type="journal article" date="2019" name="Genome Biol. Evol.">
        <title>Day and night: Metabolic profiles and evolutionary relationships of six axenic non-marine cyanobacteria.</title>
        <authorList>
            <person name="Will S.E."/>
            <person name="Henke P."/>
            <person name="Boedeker C."/>
            <person name="Huang S."/>
            <person name="Brinkmann H."/>
            <person name="Rohde M."/>
            <person name="Jarek M."/>
            <person name="Friedl T."/>
            <person name="Seufert S."/>
            <person name="Schumacher M."/>
            <person name="Overmann J."/>
            <person name="Neumann-Schaal M."/>
            <person name="Petersen J."/>
        </authorList>
    </citation>
    <scope>NUCLEOTIDE SEQUENCE [LARGE SCALE GENOMIC DNA]</scope>
    <source>
        <strain evidence="1">PCC 7102</strain>
    </source>
</reference>
<dbReference type="AlphaFoldDB" id="A0A3S1CTD3"/>
<accession>A0A3S1CTD3</accession>
<keyword evidence="2" id="KW-1185">Reference proteome</keyword>
<evidence type="ECO:0000313" key="2">
    <source>
        <dbReference type="Proteomes" id="UP000271624"/>
    </source>
</evidence>
<protein>
    <submittedName>
        <fullName evidence="1">Uncharacterized protein</fullName>
    </submittedName>
</protein>
<name>A0A3S1CTD3_9CYAN</name>
<dbReference type="RefSeq" id="WP_127080131.1">
    <property type="nucleotide sequence ID" value="NZ_RSCL01000003.1"/>
</dbReference>
<gene>
    <name evidence="1" type="ORF">DSM106972_014770</name>
</gene>
<dbReference type="EMBL" id="RSCL01000003">
    <property type="protein sequence ID" value="RUT08309.1"/>
    <property type="molecule type" value="Genomic_DNA"/>
</dbReference>
<reference evidence="1" key="1">
    <citation type="submission" date="2018-12" db="EMBL/GenBank/DDBJ databases">
        <authorList>
            <person name="Will S."/>
            <person name="Neumann-Schaal M."/>
            <person name="Henke P."/>
        </authorList>
    </citation>
    <scope>NUCLEOTIDE SEQUENCE</scope>
    <source>
        <strain evidence="1">PCC 7102</strain>
    </source>
</reference>
<sequence>MLLDKAQEFIELCEIKKTKQKFASNLDTFKSKQRQINEAVNTIRPVIEALKAFRKREILNDVAPTTSDLLATITEAEKKFNENSDSIIDFKVNTLKSRIETLKKILEQQLIQSWKTYLNDNMPSTNNEVLNVMAKFDEFKQTVNEIRNLDKEIKEVNYPKNDAEFTKHEGKIKQLKLCWDVESDKFPETILQFLKDAANPNKGASLNLLTTEVKDWIEKYNISDSLKIRLT</sequence>